<feature type="region of interest" description="Disordered" evidence="1">
    <location>
        <begin position="268"/>
        <end position="332"/>
    </location>
</feature>
<keyword evidence="4" id="KW-1185">Reference proteome</keyword>
<feature type="transmembrane region" description="Helical" evidence="2">
    <location>
        <begin position="104"/>
        <end position="122"/>
    </location>
</feature>
<keyword evidence="2" id="KW-0472">Membrane</keyword>
<dbReference type="AlphaFoldDB" id="A0AAW1RBC3"/>
<evidence type="ECO:0000256" key="1">
    <source>
        <dbReference type="SAM" id="MobiDB-lite"/>
    </source>
</evidence>
<keyword evidence="2" id="KW-1133">Transmembrane helix</keyword>
<feature type="transmembrane region" description="Helical" evidence="2">
    <location>
        <begin position="218"/>
        <end position="239"/>
    </location>
</feature>
<evidence type="ECO:0000256" key="2">
    <source>
        <dbReference type="SAM" id="Phobius"/>
    </source>
</evidence>
<keyword evidence="2" id="KW-0812">Transmembrane</keyword>
<evidence type="ECO:0000313" key="3">
    <source>
        <dbReference type="EMBL" id="KAK9831123.1"/>
    </source>
</evidence>
<gene>
    <name evidence="3" type="ORF">WJX74_004094</name>
</gene>
<evidence type="ECO:0000313" key="4">
    <source>
        <dbReference type="Proteomes" id="UP001438707"/>
    </source>
</evidence>
<comment type="caution">
    <text evidence="3">The sequence shown here is derived from an EMBL/GenBank/DDBJ whole genome shotgun (WGS) entry which is preliminary data.</text>
</comment>
<dbReference type="EMBL" id="JALJOS010000014">
    <property type="protein sequence ID" value="KAK9831123.1"/>
    <property type="molecule type" value="Genomic_DNA"/>
</dbReference>
<dbReference type="Proteomes" id="UP001438707">
    <property type="component" value="Unassembled WGS sequence"/>
</dbReference>
<feature type="transmembrane region" description="Helical" evidence="2">
    <location>
        <begin position="128"/>
        <end position="146"/>
    </location>
</feature>
<sequence length="332" mass="36435">MTQRAELAEQRQLIEARLQRCKNDWLELDGLQQSLPLLQGSKTLRSLVELGSGVYASTEAGTSAIFCNIGLDLFASMLGPSEFYIDASTGQASRPPHYERWYKTAKYVLNIATIVLAVGIYWGSKGKLGPALLVLLFSLAFVARLLEVLKDSAPLLHCCCRVSGDQRWGNVCVCLCSTPESAVAADKVLKYTSSLGLSGLFAAVCLWSLFHRGSLKNWATVLLVFVSLADVVATCYVVIEDHFVKDRRTVRKRPDNVDFDEILQEDDDFNQGSSAQPRQPEPFAASSKQQNKLAGGPWDQDAGGSWKPAALSSIKSESDPLRPANAWSSDRQ</sequence>
<feature type="transmembrane region" description="Helical" evidence="2">
    <location>
        <begin position="195"/>
        <end position="212"/>
    </location>
</feature>
<accession>A0AAW1RBC3</accession>
<name>A0AAW1RBC3_9CHLO</name>
<organism evidence="3 4">
    <name type="scientific">Apatococcus lobatus</name>
    <dbReference type="NCBI Taxonomy" id="904363"/>
    <lineage>
        <taxon>Eukaryota</taxon>
        <taxon>Viridiplantae</taxon>
        <taxon>Chlorophyta</taxon>
        <taxon>core chlorophytes</taxon>
        <taxon>Trebouxiophyceae</taxon>
        <taxon>Chlorellales</taxon>
        <taxon>Chlorellaceae</taxon>
        <taxon>Apatococcus</taxon>
    </lineage>
</organism>
<reference evidence="3 4" key="1">
    <citation type="journal article" date="2024" name="Nat. Commun.">
        <title>Phylogenomics reveals the evolutionary origins of lichenization in chlorophyte algae.</title>
        <authorList>
            <person name="Puginier C."/>
            <person name="Libourel C."/>
            <person name="Otte J."/>
            <person name="Skaloud P."/>
            <person name="Haon M."/>
            <person name="Grisel S."/>
            <person name="Petersen M."/>
            <person name="Berrin J.G."/>
            <person name="Delaux P.M."/>
            <person name="Dal Grande F."/>
            <person name="Keller J."/>
        </authorList>
    </citation>
    <scope>NUCLEOTIDE SEQUENCE [LARGE SCALE GENOMIC DNA]</scope>
    <source>
        <strain evidence="3 4">SAG 2145</strain>
    </source>
</reference>
<protein>
    <submittedName>
        <fullName evidence="3">Uncharacterized protein</fullName>
    </submittedName>
</protein>
<proteinExistence type="predicted"/>